<dbReference type="InterPro" id="IPR038765">
    <property type="entry name" value="Papain-like_cys_pep_sf"/>
</dbReference>
<reference evidence="2" key="1">
    <citation type="submission" date="2023-03" db="UniProtKB">
        <authorList>
            <consortium name="EnsemblPlants"/>
        </authorList>
    </citation>
    <scope>IDENTIFICATION</scope>
</reference>
<dbReference type="Gramene" id="MELO3C034491.2.1">
    <property type="protein sequence ID" value="MELO3C034491.2.1"/>
    <property type="gene ID" value="MELO3C034491.2"/>
</dbReference>
<dbReference type="SUPFAM" id="SSF54001">
    <property type="entry name" value="Cysteine proteinases"/>
    <property type="match status" value="1"/>
</dbReference>
<evidence type="ECO:0000313" key="2">
    <source>
        <dbReference type="EnsemblPlants" id="MELO3C034491.2.1"/>
    </source>
</evidence>
<sequence>EISKKATRWQSVEILNEEKKGKQINKHKNRNLKNPSEKGQNGDKPCLSGTRRDIIVAPQLVYFTKKSPLLSSKIPISPFFSYPLPNPKTAKARTQDKARKNLAHICPRMKKSCPPPYLLHWPYKEKHRNGRRRKYDLIRDRLNQICFRSKEDQVCPCQLDSVGCGYYVQKYIHEIVHNSSTPITSLFNTKSAYRQEEIDEIRTKWASFVSRFRKTSNIQLSVLIALRAINESHHLFSNYSQLAWHVKLREKTKLLRSYFHMVARSACGAGCDGKLLHLPFPFFR</sequence>
<feature type="region of interest" description="Disordered" evidence="1">
    <location>
        <begin position="13"/>
        <end position="49"/>
    </location>
</feature>
<accession>A0A9I9EJ66</accession>
<dbReference type="EnsemblPlants" id="MELO3C034491.2.1">
    <property type="protein sequence ID" value="MELO3C034491.2.1"/>
    <property type="gene ID" value="MELO3C034491.2"/>
</dbReference>
<dbReference type="AlphaFoldDB" id="A0A9I9EJ66"/>
<evidence type="ECO:0000256" key="1">
    <source>
        <dbReference type="SAM" id="MobiDB-lite"/>
    </source>
</evidence>
<feature type="compositionally biased region" description="Basic residues" evidence="1">
    <location>
        <begin position="22"/>
        <end position="31"/>
    </location>
</feature>
<name>A0A9I9EJ66_CUCME</name>
<dbReference type="Gene3D" id="1.10.418.20">
    <property type="match status" value="1"/>
</dbReference>
<organism evidence="2">
    <name type="scientific">Cucumis melo</name>
    <name type="common">Muskmelon</name>
    <dbReference type="NCBI Taxonomy" id="3656"/>
    <lineage>
        <taxon>Eukaryota</taxon>
        <taxon>Viridiplantae</taxon>
        <taxon>Streptophyta</taxon>
        <taxon>Embryophyta</taxon>
        <taxon>Tracheophyta</taxon>
        <taxon>Spermatophyta</taxon>
        <taxon>Magnoliopsida</taxon>
        <taxon>eudicotyledons</taxon>
        <taxon>Gunneridae</taxon>
        <taxon>Pentapetalae</taxon>
        <taxon>rosids</taxon>
        <taxon>fabids</taxon>
        <taxon>Cucurbitales</taxon>
        <taxon>Cucurbitaceae</taxon>
        <taxon>Benincaseae</taxon>
        <taxon>Cucumis</taxon>
    </lineage>
</organism>
<proteinExistence type="predicted"/>
<protein>
    <submittedName>
        <fullName evidence="2">Uncharacterized protein</fullName>
    </submittedName>
</protein>